<name>A0A4S8JKB0_MUSBA</name>
<accession>A0A4S8JKB0</accession>
<gene>
    <name evidence="1" type="ORF">C4D60_Mb01t06490</name>
</gene>
<dbReference type="AlphaFoldDB" id="A0A4S8JKB0"/>
<sequence>MDGGINGSQRMSRIGLRWEQGSDIGFRICISYGYCLPLLNIFSLPVDGPRGTDGKNGKEGAKLPAIPPAFQEVVVVPSLWRLLPSVFLLLLLPQVLSTPLLPTADKACHDIAGASQGGGEGLRNLPRHPLHCLSHPAALREKRESFN</sequence>
<protein>
    <submittedName>
        <fullName evidence="1">Uncharacterized protein</fullName>
    </submittedName>
</protein>
<organism evidence="1 2">
    <name type="scientific">Musa balbisiana</name>
    <name type="common">Banana</name>
    <dbReference type="NCBI Taxonomy" id="52838"/>
    <lineage>
        <taxon>Eukaryota</taxon>
        <taxon>Viridiplantae</taxon>
        <taxon>Streptophyta</taxon>
        <taxon>Embryophyta</taxon>
        <taxon>Tracheophyta</taxon>
        <taxon>Spermatophyta</taxon>
        <taxon>Magnoliopsida</taxon>
        <taxon>Liliopsida</taxon>
        <taxon>Zingiberales</taxon>
        <taxon>Musaceae</taxon>
        <taxon>Musa</taxon>
    </lineage>
</organism>
<reference evidence="1 2" key="1">
    <citation type="journal article" date="2019" name="Nat. Plants">
        <title>Genome sequencing of Musa balbisiana reveals subgenome evolution and function divergence in polyploid bananas.</title>
        <authorList>
            <person name="Yao X."/>
        </authorList>
    </citation>
    <scope>NUCLEOTIDE SEQUENCE [LARGE SCALE GENOMIC DNA]</scope>
    <source>
        <strain evidence="2">cv. DH-PKW</strain>
        <tissue evidence="1">Leaves</tissue>
    </source>
</reference>
<evidence type="ECO:0000313" key="1">
    <source>
        <dbReference type="EMBL" id="THU62568.1"/>
    </source>
</evidence>
<comment type="caution">
    <text evidence="1">The sequence shown here is derived from an EMBL/GenBank/DDBJ whole genome shotgun (WGS) entry which is preliminary data.</text>
</comment>
<keyword evidence="2" id="KW-1185">Reference proteome</keyword>
<evidence type="ECO:0000313" key="2">
    <source>
        <dbReference type="Proteomes" id="UP000317650"/>
    </source>
</evidence>
<dbReference type="EMBL" id="PYDT01000004">
    <property type="protein sequence ID" value="THU62568.1"/>
    <property type="molecule type" value="Genomic_DNA"/>
</dbReference>
<proteinExistence type="predicted"/>
<dbReference type="Proteomes" id="UP000317650">
    <property type="component" value="Chromosome 1"/>
</dbReference>